<dbReference type="RefSeq" id="WP_368380152.1">
    <property type="nucleotide sequence ID" value="NZ_JBFRYA010000002.1"/>
</dbReference>
<organism evidence="2 3">
    <name type="scientific">Zhongshania guokunii</name>
    <dbReference type="NCBI Taxonomy" id="641783"/>
    <lineage>
        <taxon>Bacteria</taxon>
        <taxon>Pseudomonadati</taxon>
        <taxon>Pseudomonadota</taxon>
        <taxon>Gammaproteobacteria</taxon>
        <taxon>Cellvibrionales</taxon>
        <taxon>Spongiibacteraceae</taxon>
        <taxon>Zhongshania</taxon>
    </lineage>
</organism>
<keyword evidence="1" id="KW-0472">Membrane</keyword>
<reference evidence="2 3" key="1">
    <citation type="journal article" date="2011" name="Int. J. Syst. Evol. Microbiol.">
        <title>Zhongshania antarctica gen. nov., sp. nov. and Zhongshania guokunii sp. nov., gammaproteobacteria respectively isolated from coastal attached (fast) ice and surface seawater of the Antarctic.</title>
        <authorList>
            <person name="Li H.J."/>
            <person name="Zhang X.Y."/>
            <person name="Chen C.X."/>
            <person name="Zhang Y.J."/>
            <person name="Gao Z.M."/>
            <person name="Yu Y."/>
            <person name="Chen X.L."/>
            <person name="Chen B."/>
            <person name="Zhang Y.Z."/>
        </authorList>
    </citation>
    <scope>NUCLEOTIDE SEQUENCE [LARGE SCALE GENOMIC DNA]</scope>
    <source>
        <strain evidence="2 3">ZS6-22T</strain>
    </source>
</reference>
<sequence length="41" mass="4536">MFNSKENAITSNTPSNDLFSTHIALLIGAMAILMLFIPEIR</sequence>
<name>A0ABV3U1S7_9GAMM</name>
<keyword evidence="1" id="KW-1133">Transmembrane helix</keyword>
<dbReference type="EMBL" id="JBFRYA010000002">
    <property type="protein sequence ID" value="MEX1667846.1"/>
    <property type="molecule type" value="Genomic_DNA"/>
</dbReference>
<comment type="caution">
    <text evidence="2">The sequence shown here is derived from an EMBL/GenBank/DDBJ whole genome shotgun (WGS) entry which is preliminary data.</text>
</comment>
<dbReference type="Proteomes" id="UP001557485">
    <property type="component" value="Unassembled WGS sequence"/>
</dbReference>
<evidence type="ECO:0000313" key="2">
    <source>
        <dbReference type="EMBL" id="MEX1667846.1"/>
    </source>
</evidence>
<evidence type="ECO:0000313" key="3">
    <source>
        <dbReference type="Proteomes" id="UP001557485"/>
    </source>
</evidence>
<feature type="transmembrane region" description="Helical" evidence="1">
    <location>
        <begin position="20"/>
        <end position="37"/>
    </location>
</feature>
<protein>
    <submittedName>
        <fullName evidence="2">Uncharacterized protein</fullName>
    </submittedName>
</protein>
<evidence type="ECO:0000256" key="1">
    <source>
        <dbReference type="SAM" id="Phobius"/>
    </source>
</evidence>
<keyword evidence="1" id="KW-0812">Transmembrane</keyword>
<gene>
    <name evidence="2" type="ORF">AB4876_02930</name>
</gene>
<proteinExistence type="predicted"/>
<keyword evidence="3" id="KW-1185">Reference proteome</keyword>
<accession>A0ABV3U1S7</accession>